<dbReference type="Gene3D" id="3.40.1180.10">
    <property type="entry name" value="Decaprenyl diphosphate synthase-like"/>
    <property type="match status" value="1"/>
</dbReference>
<dbReference type="GO" id="GO:0004659">
    <property type="term" value="F:prenyltransferase activity"/>
    <property type="evidence" value="ECO:0007669"/>
    <property type="project" value="UniProtKB-ARBA"/>
</dbReference>
<dbReference type="Proteomes" id="UP001634393">
    <property type="component" value="Unassembled WGS sequence"/>
</dbReference>
<organism evidence="3 4">
    <name type="scientific">Penstemon smallii</name>
    <dbReference type="NCBI Taxonomy" id="265156"/>
    <lineage>
        <taxon>Eukaryota</taxon>
        <taxon>Viridiplantae</taxon>
        <taxon>Streptophyta</taxon>
        <taxon>Embryophyta</taxon>
        <taxon>Tracheophyta</taxon>
        <taxon>Spermatophyta</taxon>
        <taxon>Magnoliopsida</taxon>
        <taxon>eudicotyledons</taxon>
        <taxon>Gunneridae</taxon>
        <taxon>Pentapetalae</taxon>
        <taxon>asterids</taxon>
        <taxon>lamiids</taxon>
        <taxon>Lamiales</taxon>
        <taxon>Plantaginaceae</taxon>
        <taxon>Cheloneae</taxon>
        <taxon>Penstemon</taxon>
    </lineage>
</organism>
<dbReference type="PROSITE" id="PS01066">
    <property type="entry name" value="UPP_SYNTHASE"/>
    <property type="match status" value="1"/>
</dbReference>
<evidence type="ECO:0000313" key="4">
    <source>
        <dbReference type="Proteomes" id="UP001634393"/>
    </source>
</evidence>
<keyword evidence="4" id="KW-1185">Reference proteome</keyword>
<comment type="similarity">
    <text evidence="2">Belongs to the UPP synthase family.</text>
</comment>
<dbReference type="InterPro" id="IPR001441">
    <property type="entry name" value="UPP_synth-like"/>
</dbReference>
<dbReference type="CDD" id="cd00475">
    <property type="entry name" value="Cis_IPPS"/>
    <property type="match status" value="1"/>
</dbReference>
<dbReference type="PANTHER" id="PTHR10291">
    <property type="entry name" value="DEHYDRODOLICHYL DIPHOSPHATE SYNTHASE FAMILY MEMBER"/>
    <property type="match status" value="1"/>
</dbReference>
<dbReference type="GO" id="GO:0000287">
    <property type="term" value="F:magnesium ion binding"/>
    <property type="evidence" value="ECO:0007669"/>
    <property type="project" value="UniProtKB-ARBA"/>
</dbReference>
<dbReference type="InterPro" id="IPR036424">
    <property type="entry name" value="UPP_synth-like_sf"/>
</dbReference>
<dbReference type="GO" id="GO:0005737">
    <property type="term" value="C:cytoplasm"/>
    <property type="evidence" value="ECO:0007669"/>
    <property type="project" value="UniProtKB-ARBA"/>
</dbReference>
<dbReference type="Pfam" id="PF01255">
    <property type="entry name" value="Prenyltransf"/>
    <property type="match status" value="1"/>
</dbReference>
<gene>
    <name evidence="3" type="ORF">ACJIZ3_018270</name>
</gene>
<dbReference type="HAMAP" id="MF_01139">
    <property type="entry name" value="ISPT"/>
    <property type="match status" value="1"/>
</dbReference>
<proteinExistence type="inferred from homology"/>
<dbReference type="PANTHER" id="PTHR10291:SF45">
    <property type="entry name" value="ALKYL TRANSFERASE"/>
    <property type="match status" value="1"/>
</dbReference>
<comment type="caution">
    <text evidence="3">The sequence shown here is derived from an EMBL/GenBank/DDBJ whole genome shotgun (WGS) entry which is preliminary data.</text>
</comment>
<dbReference type="NCBIfam" id="TIGR00055">
    <property type="entry name" value="uppS"/>
    <property type="match status" value="1"/>
</dbReference>
<reference evidence="3 4" key="1">
    <citation type="submission" date="2024-12" db="EMBL/GenBank/DDBJ databases">
        <title>The unique morphological basis and parallel evolutionary history of personate flowers in Penstemon.</title>
        <authorList>
            <person name="Depatie T.H."/>
            <person name="Wessinger C.A."/>
        </authorList>
    </citation>
    <scope>NUCLEOTIDE SEQUENCE [LARGE SCALE GENOMIC DNA]</scope>
    <source>
        <strain evidence="3">WTNN_2</strain>
        <tissue evidence="3">Leaf</tissue>
    </source>
</reference>
<evidence type="ECO:0000256" key="2">
    <source>
        <dbReference type="RuleBase" id="RU363018"/>
    </source>
</evidence>
<evidence type="ECO:0000256" key="1">
    <source>
        <dbReference type="ARBA" id="ARBA00022679"/>
    </source>
</evidence>
<sequence length="210" mass="24132">MDGNRRWARNRNLPVQLGHRAGGKAMTQMAKHCSKLGVKEEVDFLMMLFQEVIKSDCHELRHNMQVSIIGDTSRLPPTLQSLIASTEELSKKDNKGMRIVVALNYGGRFDITEASKKIATKVRDGVLEAEDINEAIFEQHLGTNGIEFPNPDLLIRTSGESRVSNFMLWQLAYSEFFFVDKLFPDFDKDDFVEALKMFQKRQRRYGGHKY</sequence>
<protein>
    <recommendedName>
        <fullName evidence="2">Alkyl transferase</fullName>
        <ecNumber evidence="2">2.5.1.-</ecNumber>
    </recommendedName>
</protein>
<evidence type="ECO:0000313" key="3">
    <source>
        <dbReference type="EMBL" id="KAL3829468.1"/>
    </source>
</evidence>
<name>A0ABD3SZ32_9LAMI</name>
<dbReference type="InterPro" id="IPR018520">
    <property type="entry name" value="UPP_synth-like_CS"/>
</dbReference>
<keyword evidence="1 2" id="KW-0808">Transferase</keyword>
<dbReference type="EC" id="2.5.1.-" evidence="2"/>
<dbReference type="EMBL" id="JBJXBP010000005">
    <property type="protein sequence ID" value="KAL3829468.1"/>
    <property type="molecule type" value="Genomic_DNA"/>
</dbReference>
<dbReference type="AlphaFoldDB" id="A0ABD3SZ32"/>
<accession>A0ABD3SZ32</accession>
<dbReference type="SUPFAM" id="SSF64005">
    <property type="entry name" value="Undecaprenyl diphosphate synthase"/>
    <property type="match status" value="1"/>
</dbReference>